<dbReference type="HOGENOM" id="CLU_2758704_0_0_1"/>
<dbReference type="InParanoid" id="A0A0C3BIM0"/>
<feature type="compositionally biased region" description="Acidic residues" evidence="1">
    <location>
        <begin position="30"/>
        <end position="64"/>
    </location>
</feature>
<proteinExistence type="predicted"/>
<name>A0A0C3BIM0_PILCF</name>
<dbReference type="Proteomes" id="UP000054166">
    <property type="component" value="Unassembled WGS sequence"/>
</dbReference>
<accession>A0A0C3BIM0</accession>
<dbReference type="AlphaFoldDB" id="A0A0C3BIM0"/>
<reference evidence="3" key="2">
    <citation type="submission" date="2015-01" db="EMBL/GenBank/DDBJ databases">
        <title>Evolutionary Origins and Diversification of the Mycorrhizal Mutualists.</title>
        <authorList>
            <consortium name="DOE Joint Genome Institute"/>
            <consortium name="Mycorrhizal Genomics Consortium"/>
            <person name="Kohler A."/>
            <person name="Kuo A."/>
            <person name="Nagy L.G."/>
            <person name="Floudas D."/>
            <person name="Copeland A."/>
            <person name="Barry K.W."/>
            <person name="Cichocki N."/>
            <person name="Veneault-Fourrey C."/>
            <person name="LaButti K."/>
            <person name="Lindquist E.A."/>
            <person name="Lipzen A."/>
            <person name="Lundell T."/>
            <person name="Morin E."/>
            <person name="Murat C."/>
            <person name="Riley R."/>
            <person name="Ohm R."/>
            <person name="Sun H."/>
            <person name="Tunlid A."/>
            <person name="Henrissat B."/>
            <person name="Grigoriev I.V."/>
            <person name="Hibbett D.S."/>
            <person name="Martin F."/>
        </authorList>
    </citation>
    <scope>NUCLEOTIDE SEQUENCE [LARGE SCALE GENOMIC DNA]</scope>
    <source>
        <strain evidence="3">F 1598</strain>
    </source>
</reference>
<feature type="region of interest" description="Disordered" evidence="1">
    <location>
        <begin position="1"/>
        <end position="70"/>
    </location>
</feature>
<protein>
    <submittedName>
        <fullName evidence="2">Uncharacterized protein</fullName>
    </submittedName>
</protein>
<evidence type="ECO:0000313" key="2">
    <source>
        <dbReference type="EMBL" id="KIM77197.1"/>
    </source>
</evidence>
<evidence type="ECO:0000313" key="3">
    <source>
        <dbReference type="Proteomes" id="UP000054166"/>
    </source>
</evidence>
<organism evidence="2 3">
    <name type="scientific">Piloderma croceum (strain F 1598)</name>
    <dbReference type="NCBI Taxonomy" id="765440"/>
    <lineage>
        <taxon>Eukaryota</taxon>
        <taxon>Fungi</taxon>
        <taxon>Dikarya</taxon>
        <taxon>Basidiomycota</taxon>
        <taxon>Agaricomycotina</taxon>
        <taxon>Agaricomycetes</taxon>
        <taxon>Agaricomycetidae</taxon>
        <taxon>Atheliales</taxon>
        <taxon>Atheliaceae</taxon>
        <taxon>Piloderma</taxon>
    </lineage>
</organism>
<keyword evidence="3" id="KW-1185">Reference proteome</keyword>
<reference evidence="2 3" key="1">
    <citation type="submission" date="2014-04" db="EMBL/GenBank/DDBJ databases">
        <authorList>
            <consortium name="DOE Joint Genome Institute"/>
            <person name="Kuo A."/>
            <person name="Tarkka M."/>
            <person name="Buscot F."/>
            <person name="Kohler A."/>
            <person name="Nagy L.G."/>
            <person name="Floudas D."/>
            <person name="Copeland A."/>
            <person name="Barry K.W."/>
            <person name="Cichocki N."/>
            <person name="Veneault-Fourrey C."/>
            <person name="LaButti K."/>
            <person name="Lindquist E.A."/>
            <person name="Lipzen A."/>
            <person name="Lundell T."/>
            <person name="Morin E."/>
            <person name="Murat C."/>
            <person name="Sun H."/>
            <person name="Tunlid A."/>
            <person name="Henrissat B."/>
            <person name="Grigoriev I.V."/>
            <person name="Hibbett D.S."/>
            <person name="Martin F."/>
            <person name="Nordberg H.P."/>
            <person name="Cantor M.N."/>
            <person name="Hua S.X."/>
        </authorList>
    </citation>
    <scope>NUCLEOTIDE SEQUENCE [LARGE SCALE GENOMIC DNA]</scope>
    <source>
        <strain evidence="2 3">F 1598</strain>
    </source>
</reference>
<gene>
    <name evidence="2" type="ORF">PILCRDRAFT_12199</name>
</gene>
<evidence type="ECO:0000256" key="1">
    <source>
        <dbReference type="SAM" id="MobiDB-lite"/>
    </source>
</evidence>
<sequence>MSQHKPKFPTVGAPVIPSNTNGQGTSNGDMVDDGAEEVPSDEEGELENGDLEDEEEEEEEDDDNFMQYNY</sequence>
<feature type="compositionally biased region" description="Polar residues" evidence="1">
    <location>
        <begin position="17"/>
        <end position="28"/>
    </location>
</feature>
<dbReference type="EMBL" id="KN833027">
    <property type="protein sequence ID" value="KIM77197.1"/>
    <property type="molecule type" value="Genomic_DNA"/>
</dbReference>